<proteinExistence type="predicted"/>
<dbReference type="AlphaFoldDB" id="S8F545"/>
<dbReference type="Gene3D" id="3.40.50.150">
    <property type="entry name" value="Vaccinia Virus protein VP39"/>
    <property type="match status" value="1"/>
</dbReference>
<dbReference type="OrthoDB" id="2013972at2759"/>
<dbReference type="HOGENOM" id="CLU_010595_5_2_1"/>
<accession>S8F545</accession>
<sequence length="355" mass="40511">MVSNTPEDYDDDTESTMSDVRNGSPAPSLYSFTSSVDERFMLRTIYGRILNSQNDTYFLPADHEEHRRLDVQHHQYTLLLGRLYPAPDLVWRALRPRPDRRPTVLDLGTGSGSWAIDMAREFPHCDVVGIDLVPPRIDGKLPSNCRFEIDDANLGFPHYVESFDVVHARAVSAGIRDFPRLLRELAGTLRTGGVLLLGDGEQQLYDENQKPMAFTDPDAPGTSWLHRVFFATYNAMKNRGGNIDSPSMSPTWLRAIDILTDVGWHKEFVPIGPWTYEDERERVLSELCRENCLRYVSTLAPLLLSEGYLPESVDQMCREATAELRELRTHIYTRWNFAWAVKRPPVTSSVNNVEH</sequence>
<dbReference type="CDD" id="cd02440">
    <property type="entry name" value="AdoMet_MTases"/>
    <property type="match status" value="1"/>
</dbReference>
<keyword evidence="3" id="KW-1185">Reference proteome</keyword>
<dbReference type="EMBL" id="KE504183">
    <property type="protein sequence ID" value="EPS96805.1"/>
    <property type="molecule type" value="Genomic_DNA"/>
</dbReference>
<dbReference type="SUPFAM" id="SSF53335">
    <property type="entry name" value="S-adenosyl-L-methionine-dependent methyltransferases"/>
    <property type="match status" value="1"/>
</dbReference>
<organism evidence="2 3">
    <name type="scientific">Fomitopsis schrenkii</name>
    <name type="common">Brown rot fungus</name>
    <dbReference type="NCBI Taxonomy" id="2126942"/>
    <lineage>
        <taxon>Eukaryota</taxon>
        <taxon>Fungi</taxon>
        <taxon>Dikarya</taxon>
        <taxon>Basidiomycota</taxon>
        <taxon>Agaricomycotina</taxon>
        <taxon>Agaricomycetes</taxon>
        <taxon>Polyporales</taxon>
        <taxon>Fomitopsis</taxon>
    </lineage>
</organism>
<dbReference type="eggNOG" id="ENOG502S6PS">
    <property type="taxonomic scope" value="Eukaryota"/>
</dbReference>
<dbReference type="GO" id="GO:0008168">
    <property type="term" value="F:methyltransferase activity"/>
    <property type="evidence" value="ECO:0007669"/>
    <property type="project" value="TreeGrafter"/>
</dbReference>
<dbReference type="InterPro" id="IPR029063">
    <property type="entry name" value="SAM-dependent_MTases_sf"/>
</dbReference>
<dbReference type="Pfam" id="PF13489">
    <property type="entry name" value="Methyltransf_23"/>
    <property type="match status" value="1"/>
</dbReference>
<evidence type="ECO:0000313" key="3">
    <source>
        <dbReference type="Proteomes" id="UP000015241"/>
    </source>
</evidence>
<reference evidence="2 3" key="1">
    <citation type="journal article" date="2012" name="Science">
        <title>The Paleozoic origin of enzymatic lignin decomposition reconstructed from 31 fungal genomes.</title>
        <authorList>
            <person name="Floudas D."/>
            <person name="Binder M."/>
            <person name="Riley R."/>
            <person name="Barry K."/>
            <person name="Blanchette R.A."/>
            <person name="Henrissat B."/>
            <person name="Martinez A.T."/>
            <person name="Otillar R."/>
            <person name="Spatafora J.W."/>
            <person name="Yadav J.S."/>
            <person name="Aerts A."/>
            <person name="Benoit I."/>
            <person name="Boyd A."/>
            <person name="Carlson A."/>
            <person name="Copeland A."/>
            <person name="Coutinho P.M."/>
            <person name="de Vries R.P."/>
            <person name="Ferreira P."/>
            <person name="Findley K."/>
            <person name="Foster B."/>
            <person name="Gaskell J."/>
            <person name="Glotzer D."/>
            <person name="Gorecki P."/>
            <person name="Heitman J."/>
            <person name="Hesse C."/>
            <person name="Hori C."/>
            <person name="Igarashi K."/>
            <person name="Jurgens J.A."/>
            <person name="Kallen N."/>
            <person name="Kersten P."/>
            <person name="Kohler A."/>
            <person name="Kuees U."/>
            <person name="Kumar T.K.A."/>
            <person name="Kuo A."/>
            <person name="LaButti K."/>
            <person name="Larrondo L.F."/>
            <person name="Lindquist E."/>
            <person name="Ling A."/>
            <person name="Lombard V."/>
            <person name="Lucas S."/>
            <person name="Lundell T."/>
            <person name="Martin R."/>
            <person name="McLaughlin D.J."/>
            <person name="Morgenstern I."/>
            <person name="Morin E."/>
            <person name="Murat C."/>
            <person name="Nagy L.G."/>
            <person name="Nolan M."/>
            <person name="Ohm R.A."/>
            <person name="Patyshakuliyeva A."/>
            <person name="Rokas A."/>
            <person name="Ruiz-Duenas F.J."/>
            <person name="Sabat G."/>
            <person name="Salamov A."/>
            <person name="Samejima M."/>
            <person name="Schmutz J."/>
            <person name="Slot J.C."/>
            <person name="St John F."/>
            <person name="Stenlid J."/>
            <person name="Sun H."/>
            <person name="Sun S."/>
            <person name="Syed K."/>
            <person name="Tsang A."/>
            <person name="Wiebenga A."/>
            <person name="Young D."/>
            <person name="Pisabarro A."/>
            <person name="Eastwood D.C."/>
            <person name="Martin F."/>
            <person name="Cullen D."/>
            <person name="Grigoriev I.V."/>
            <person name="Hibbett D.S."/>
        </authorList>
    </citation>
    <scope>NUCLEOTIDE SEQUENCE</scope>
    <source>
        <strain evidence="3">FP-58527</strain>
    </source>
</reference>
<dbReference type="PANTHER" id="PTHR43591">
    <property type="entry name" value="METHYLTRANSFERASE"/>
    <property type="match status" value="1"/>
</dbReference>
<name>S8F545_FOMSC</name>
<evidence type="ECO:0000313" key="2">
    <source>
        <dbReference type="EMBL" id="EPS96805.1"/>
    </source>
</evidence>
<dbReference type="InParanoid" id="S8F545"/>
<dbReference type="PANTHER" id="PTHR43591:SF24">
    <property type="entry name" value="2-METHOXY-6-POLYPRENYL-1,4-BENZOQUINOL METHYLASE, MITOCHONDRIAL"/>
    <property type="match status" value="1"/>
</dbReference>
<protein>
    <recommendedName>
        <fullName evidence="4">Methyltransferase domain-containing protein</fullName>
    </recommendedName>
</protein>
<feature type="region of interest" description="Disordered" evidence="1">
    <location>
        <begin position="1"/>
        <end position="24"/>
    </location>
</feature>
<evidence type="ECO:0008006" key="4">
    <source>
        <dbReference type="Google" id="ProtNLM"/>
    </source>
</evidence>
<dbReference type="Proteomes" id="UP000015241">
    <property type="component" value="Unassembled WGS sequence"/>
</dbReference>
<evidence type="ECO:0000256" key="1">
    <source>
        <dbReference type="SAM" id="MobiDB-lite"/>
    </source>
</evidence>
<gene>
    <name evidence="2" type="ORF">FOMPIDRAFT_1032216</name>
</gene>
<dbReference type="STRING" id="743788.S8F545"/>